<evidence type="ECO:0000313" key="1">
    <source>
        <dbReference type="EMBL" id="EFA86306.1"/>
    </source>
</evidence>
<name>D3AVI3_HETP5</name>
<evidence type="ECO:0000313" key="2">
    <source>
        <dbReference type="Proteomes" id="UP000001396"/>
    </source>
</evidence>
<organism evidence="1 2">
    <name type="scientific">Heterostelium pallidum (strain ATCC 26659 / Pp 5 / PN500)</name>
    <name type="common">Cellular slime mold</name>
    <name type="synonym">Polysphondylium pallidum</name>
    <dbReference type="NCBI Taxonomy" id="670386"/>
    <lineage>
        <taxon>Eukaryota</taxon>
        <taxon>Amoebozoa</taxon>
        <taxon>Evosea</taxon>
        <taxon>Eumycetozoa</taxon>
        <taxon>Dictyostelia</taxon>
        <taxon>Acytosteliales</taxon>
        <taxon>Acytosteliaceae</taxon>
        <taxon>Heterostelium</taxon>
    </lineage>
</organism>
<keyword evidence="2" id="KW-1185">Reference proteome</keyword>
<sequence length="87" mass="10346">MKSIKFTPLTDAVMHRFNLNSILESLELSCGQRFDWTMEDAYWLVRRKDNITTLASLVFDQIWKFYCKSYFGVLLSTKTTYYLTNLL</sequence>
<comment type="caution">
    <text evidence="1">The sequence shown here is derived from an EMBL/GenBank/DDBJ whole genome shotgun (WGS) entry which is preliminary data.</text>
</comment>
<dbReference type="AlphaFoldDB" id="D3AVI3"/>
<accession>D3AVI3</accession>
<dbReference type="InParanoid" id="D3AVI3"/>
<protein>
    <submittedName>
        <fullName evidence="1">Uncharacterized protein</fullName>
    </submittedName>
</protein>
<dbReference type="RefSeq" id="XP_020438411.1">
    <property type="nucleotide sequence ID" value="XM_020571137.1"/>
</dbReference>
<dbReference type="GeneID" id="31355629"/>
<reference evidence="1 2" key="1">
    <citation type="journal article" date="2011" name="Genome Res.">
        <title>Phylogeny-wide analysis of social amoeba genomes highlights ancient origins for complex intercellular communication.</title>
        <authorList>
            <person name="Heidel A.J."/>
            <person name="Lawal H.M."/>
            <person name="Felder M."/>
            <person name="Schilde C."/>
            <person name="Helps N.R."/>
            <person name="Tunggal B."/>
            <person name="Rivero F."/>
            <person name="John U."/>
            <person name="Schleicher M."/>
            <person name="Eichinger L."/>
            <person name="Platzer M."/>
            <person name="Noegel A.A."/>
            <person name="Schaap P."/>
            <person name="Gloeckner G."/>
        </authorList>
    </citation>
    <scope>NUCLEOTIDE SEQUENCE [LARGE SCALE GENOMIC DNA]</scope>
    <source>
        <strain evidence="2">ATCC 26659 / Pp 5 / PN500</strain>
    </source>
</reference>
<proteinExistence type="predicted"/>
<gene>
    <name evidence="1" type="ORF">PPL_00095</name>
</gene>
<dbReference type="Proteomes" id="UP000001396">
    <property type="component" value="Unassembled WGS sequence"/>
</dbReference>
<dbReference type="EMBL" id="ADBJ01000002">
    <property type="protein sequence ID" value="EFA86306.1"/>
    <property type="molecule type" value="Genomic_DNA"/>
</dbReference>